<reference evidence="1 2" key="1">
    <citation type="submission" date="2024-09" db="EMBL/GenBank/DDBJ databases">
        <authorList>
            <person name="Sun Q."/>
            <person name="Mori K."/>
        </authorList>
    </citation>
    <scope>NUCLEOTIDE SEQUENCE [LARGE SCALE GENOMIC DNA]</scope>
    <source>
        <strain evidence="1 2">CCM 3426</strain>
    </source>
</reference>
<evidence type="ECO:0000313" key="2">
    <source>
        <dbReference type="Proteomes" id="UP001589647"/>
    </source>
</evidence>
<keyword evidence="2" id="KW-1185">Reference proteome</keyword>
<evidence type="ECO:0000313" key="1">
    <source>
        <dbReference type="EMBL" id="MFB9200036.1"/>
    </source>
</evidence>
<dbReference type="Proteomes" id="UP001589647">
    <property type="component" value="Unassembled WGS sequence"/>
</dbReference>
<gene>
    <name evidence="1" type="ORF">ACFFV7_02430</name>
</gene>
<proteinExistence type="predicted"/>
<accession>A0ABV5I683</accession>
<protein>
    <submittedName>
        <fullName evidence="1">Uncharacterized protein</fullName>
    </submittedName>
</protein>
<dbReference type="EMBL" id="JBHMEI010000001">
    <property type="protein sequence ID" value="MFB9200036.1"/>
    <property type="molecule type" value="Genomic_DNA"/>
</dbReference>
<comment type="caution">
    <text evidence="1">The sequence shown here is derived from an EMBL/GenBank/DDBJ whole genome shotgun (WGS) entry which is preliminary data.</text>
</comment>
<sequence length="214" mass="24353">MTANVIWEITKKNIPLSSTNSWPWKLTVLDVTTSATLASAALALLLARSQLSRTSRPVISYTSILHKSRFIRKPYRVIHVRNAGAGHAVVLMLKYRYRIADPRSGTAKGPLTDWMDWHDVLDKLEGHNMRDRVDFALPNIANGAGLPLGSATNADLELVAFTEKATVMLVEFDILLRIEDTLGDQHERVLICMSQRHRKELLDKLDKKRLRFWR</sequence>
<organism evidence="1 2">
    <name type="scientific">Nonomuraea spiralis</name>
    <dbReference type="NCBI Taxonomy" id="46182"/>
    <lineage>
        <taxon>Bacteria</taxon>
        <taxon>Bacillati</taxon>
        <taxon>Actinomycetota</taxon>
        <taxon>Actinomycetes</taxon>
        <taxon>Streptosporangiales</taxon>
        <taxon>Streptosporangiaceae</taxon>
        <taxon>Nonomuraea</taxon>
    </lineage>
</organism>
<dbReference type="RefSeq" id="WP_189645649.1">
    <property type="nucleotide sequence ID" value="NZ_BMRC01000001.1"/>
</dbReference>
<name>A0ABV5I683_9ACTN</name>